<comment type="caution">
    <text evidence="1">The sequence shown here is derived from an EMBL/GenBank/DDBJ whole genome shotgun (WGS) entry which is preliminary data.</text>
</comment>
<accession>A0AA87Z1W0</accession>
<dbReference type="AlphaFoldDB" id="A0AA87Z1W0"/>
<dbReference type="Proteomes" id="UP001187192">
    <property type="component" value="Unassembled WGS sequence"/>
</dbReference>
<protein>
    <recommendedName>
        <fullName evidence="3">MuDR family transposase</fullName>
    </recommendedName>
</protein>
<proteinExistence type="predicted"/>
<reference evidence="1" key="1">
    <citation type="submission" date="2023-07" db="EMBL/GenBank/DDBJ databases">
        <title>draft genome sequence of fig (Ficus carica).</title>
        <authorList>
            <person name="Takahashi T."/>
            <person name="Nishimura K."/>
        </authorList>
    </citation>
    <scope>NUCLEOTIDE SEQUENCE</scope>
</reference>
<gene>
    <name evidence="1" type="ORF">TIFTF001_040259</name>
</gene>
<name>A0AA87Z1W0_FICCA</name>
<organism evidence="1 2">
    <name type="scientific">Ficus carica</name>
    <name type="common">Common fig</name>
    <dbReference type="NCBI Taxonomy" id="3494"/>
    <lineage>
        <taxon>Eukaryota</taxon>
        <taxon>Viridiplantae</taxon>
        <taxon>Streptophyta</taxon>
        <taxon>Embryophyta</taxon>
        <taxon>Tracheophyta</taxon>
        <taxon>Spermatophyta</taxon>
        <taxon>Magnoliopsida</taxon>
        <taxon>eudicotyledons</taxon>
        <taxon>Gunneridae</taxon>
        <taxon>Pentapetalae</taxon>
        <taxon>rosids</taxon>
        <taxon>fabids</taxon>
        <taxon>Rosales</taxon>
        <taxon>Moraceae</taxon>
        <taxon>Ficeae</taxon>
        <taxon>Ficus</taxon>
    </lineage>
</organism>
<evidence type="ECO:0000313" key="2">
    <source>
        <dbReference type="Proteomes" id="UP001187192"/>
    </source>
</evidence>
<evidence type="ECO:0000313" key="1">
    <source>
        <dbReference type="EMBL" id="GMN22455.1"/>
    </source>
</evidence>
<sequence length="344" mass="38596">MDAVCVFVNYNGQWDGTSSSYVGGEMKGILVPENSTYVGLVELVRSVIGIRGPDKNIVMRYGVEPGLPLVRIQCDADVKFYIQLKKKDVHVLSKFPVTIDVLDESAAEAMPAEVGASNHIDVQRSRDGGQSDEAMQHVNDSNTIIPPPRQFPSPTVGLDLHNEDEIEKQYEVMHNDLCTAHDDCNAGKMHDADDSHRSNEKSIAANNEGCQWQLRATRMRGSEMFVVKRFDDVHTCSIEIVQGHHRQAKSWMIGECVKAKYLDPTNTLYRPAEIMRDMQDEFGVSFNYLRAWRGKEAALNRLRGDDAESYKVNHVYPDAAFGICVQHLAANLKTRYKDFKASAS</sequence>
<dbReference type="PANTHER" id="PTHR31973:SF113">
    <property type="entry name" value="PROTEIN FAR1-RELATED SEQUENCE 5-LIKE"/>
    <property type="match status" value="1"/>
</dbReference>
<keyword evidence="2" id="KW-1185">Reference proteome</keyword>
<evidence type="ECO:0008006" key="3">
    <source>
        <dbReference type="Google" id="ProtNLM"/>
    </source>
</evidence>
<dbReference type="PANTHER" id="PTHR31973">
    <property type="entry name" value="POLYPROTEIN, PUTATIVE-RELATED"/>
    <property type="match status" value="1"/>
</dbReference>
<dbReference type="EMBL" id="BTGU01001387">
    <property type="protein sequence ID" value="GMN22455.1"/>
    <property type="molecule type" value="Genomic_DNA"/>
</dbReference>